<dbReference type="Pfam" id="PF01425">
    <property type="entry name" value="Amidase"/>
    <property type="match status" value="1"/>
</dbReference>
<dbReference type="OrthoDB" id="5175573at2"/>
<name>A0A1X0JEN1_9MYCO</name>
<dbReference type="EC" id="3.5.1.4" evidence="3"/>
<dbReference type="RefSeq" id="WP_083129208.1">
    <property type="nucleotide sequence ID" value="NZ_MVIM01000029.1"/>
</dbReference>
<dbReference type="EMBL" id="MVIM01000029">
    <property type="protein sequence ID" value="ORB61181.1"/>
    <property type="molecule type" value="Genomic_DNA"/>
</dbReference>
<feature type="domain" description="Amidase" evidence="4">
    <location>
        <begin position="45"/>
        <end position="463"/>
    </location>
</feature>
<dbReference type="Gene3D" id="3.90.1300.10">
    <property type="entry name" value="Amidase signature (AS) domain"/>
    <property type="match status" value="1"/>
</dbReference>
<dbReference type="AlphaFoldDB" id="A0A1X0JEN1"/>
<evidence type="ECO:0000259" key="4">
    <source>
        <dbReference type="Pfam" id="PF01425"/>
    </source>
</evidence>
<comment type="similarity">
    <text evidence="2">Belongs to the amidase family.</text>
</comment>
<dbReference type="PANTHER" id="PTHR11895">
    <property type="entry name" value="TRANSAMIDASE"/>
    <property type="match status" value="1"/>
</dbReference>
<evidence type="ECO:0000256" key="2">
    <source>
        <dbReference type="ARBA" id="ARBA00009199"/>
    </source>
</evidence>
<dbReference type="GO" id="GO:0004040">
    <property type="term" value="F:amidase activity"/>
    <property type="evidence" value="ECO:0007669"/>
    <property type="project" value="UniProtKB-EC"/>
</dbReference>
<dbReference type="InterPro" id="IPR023631">
    <property type="entry name" value="Amidase_dom"/>
</dbReference>
<comment type="caution">
    <text evidence="5">The sequence shown here is derived from an EMBL/GenBank/DDBJ whole genome shotgun (WGS) entry which is preliminary data.</text>
</comment>
<accession>A0A1X0JEN1</accession>
<dbReference type="InterPro" id="IPR000120">
    <property type="entry name" value="Amidase"/>
</dbReference>
<dbReference type="PANTHER" id="PTHR11895:SF7">
    <property type="entry name" value="GLUTAMYL-TRNA(GLN) AMIDOTRANSFERASE SUBUNIT A, MITOCHONDRIAL"/>
    <property type="match status" value="1"/>
</dbReference>
<proteinExistence type="inferred from homology"/>
<dbReference type="STRING" id="75922.BST47_28875"/>
<evidence type="ECO:0000256" key="3">
    <source>
        <dbReference type="ARBA" id="ARBA00012922"/>
    </source>
</evidence>
<dbReference type="eggNOG" id="COG0154">
    <property type="taxonomic scope" value="Bacteria"/>
</dbReference>
<evidence type="ECO:0000256" key="1">
    <source>
        <dbReference type="ARBA" id="ARBA00001311"/>
    </source>
</evidence>
<dbReference type="InterPro" id="IPR020556">
    <property type="entry name" value="Amidase_CS"/>
</dbReference>
<organism evidence="5 6">
    <name type="scientific">Mycolicibacterium tusciae</name>
    <dbReference type="NCBI Taxonomy" id="75922"/>
    <lineage>
        <taxon>Bacteria</taxon>
        <taxon>Bacillati</taxon>
        <taxon>Actinomycetota</taxon>
        <taxon>Actinomycetes</taxon>
        <taxon>Mycobacteriales</taxon>
        <taxon>Mycobacteriaceae</taxon>
        <taxon>Mycolicibacterium</taxon>
    </lineage>
</organism>
<gene>
    <name evidence="5" type="ORF">BST47_28875</name>
</gene>
<reference evidence="5 6" key="1">
    <citation type="submission" date="2017-02" db="EMBL/GenBank/DDBJ databases">
        <title>The new phylogeny of genus Mycobacterium.</title>
        <authorList>
            <person name="Tortoli E."/>
            <person name="Trovato A."/>
            <person name="Cirillo D.M."/>
        </authorList>
    </citation>
    <scope>NUCLEOTIDE SEQUENCE [LARGE SCALE GENOMIC DNA]</scope>
    <source>
        <strain evidence="5 6">DSM 44338</strain>
    </source>
</reference>
<protein>
    <recommendedName>
        <fullName evidence="3">amidase</fullName>
        <ecNumber evidence="3">3.5.1.4</ecNumber>
    </recommendedName>
</protein>
<dbReference type="SUPFAM" id="SSF75304">
    <property type="entry name" value="Amidase signature (AS) enzymes"/>
    <property type="match status" value="1"/>
</dbReference>
<dbReference type="Proteomes" id="UP000192411">
    <property type="component" value="Unassembled WGS sequence"/>
</dbReference>
<evidence type="ECO:0000313" key="6">
    <source>
        <dbReference type="Proteomes" id="UP000192411"/>
    </source>
</evidence>
<dbReference type="NCBIfam" id="NF005899">
    <property type="entry name" value="PRK07869.1"/>
    <property type="match status" value="1"/>
</dbReference>
<dbReference type="InterPro" id="IPR036928">
    <property type="entry name" value="AS_sf"/>
</dbReference>
<sequence>MTSGDDALGRRTDGRCHAFGDDALGDLDAVGLVEAQRAGTVSAAELVDAAIARTEAVNPALNGLAFEAYDRARARAAASRPFGGYFDGVPSFIKDNVAVGGWPTMQGTDAWDPQPMPADGAFARVFLATGLVPLGKTQMSEFGFSGAAEHPRIGPVRNPWNSEHTAGASSSGSAAFVAAGVVPIAHANDGGGSIRIPASCNGLVGLKPTRGRIPLDKETAQMPLHLVANGVVSRSVRDTAAFLREVERVYRNPKLAPIGDVTQPSKQRLRIAVCTQSISRDASPEIRELTLKTAAMLEELGHRVTEIDNPVPARFKDDFLVYWAFLAMALIRGGRRMFGPSFDRSRLDNITLGLDRKAARNLHKVPTAIRRLSASHRITARLGERYDAVLMPTLAEVTPPIGHLDPMQDFDTVMNRLVDWAAFTPLQNATGDPAISLPLAESATGLPVGMMLSSPRGREARLLELAYELEEAHPWAKIHS</sequence>
<evidence type="ECO:0000313" key="5">
    <source>
        <dbReference type="EMBL" id="ORB61181.1"/>
    </source>
</evidence>
<keyword evidence="6" id="KW-1185">Reference proteome</keyword>
<dbReference type="PROSITE" id="PS00571">
    <property type="entry name" value="AMIDASES"/>
    <property type="match status" value="1"/>
</dbReference>
<comment type="catalytic activity">
    <reaction evidence="1">
        <text>a monocarboxylic acid amide + H2O = a monocarboxylate + NH4(+)</text>
        <dbReference type="Rhea" id="RHEA:12020"/>
        <dbReference type="ChEBI" id="CHEBI:15377"/>
        <dbReference type="ChEBI" id="CHEBI:28938"/>
        <dbReference type="ChEBI" id="CHEBI:35757"/>
        <dbReference type="ChEBI" id="CHEBI:83628"/>
        <dbReference type="EC" id="3.5.1.4"/>
    </reaction>
</comment>